<accession>A0A9P8Y8L3</accession>
<name>A0A9P8Y8L3_9PEZI</name>
<reference evidence="11" key="1">
    <citation type="journal article" date="2021" name="Nat. Commun.">
        <title>Genetic determinants of endophytism in the Arabidopsis root mycobiome.</title>
        <authorList>
            <person name="Mesny F."/>
            <person name="Miyauchi S."/>
            <person name="Thiergart T."/>
            <person name="Pickel B."/>
            <person name="Atanasova L."/>
            <person name="Karlsson M."/>
            <person name="Huettel B."/>
            <person name="Barry K.W."/>
            <person name="Haridas S."/>
            <person name="Chen C."/>
            <person name="Bauer D."/>
            <person name="Andreopoulos W."/>
            <person name="Pangilinan J."/>
            <person name="LaButti K."/>
            <person name="Riley R."/>
            <person name="Lipzen A."/>
            <person name="Clum A."/>
            <person name="Drula E."/>
            <person name="Henrissat B."/>
            <person name="Kohler A."/>
            <person name="Grigoriev I.V."/>
            <person name="Martin F.M."/>
            <person name="Hacquard S."/>
        </authorList>
    </citation>
    <scope>NUCLEOTIDE SEQUENCE</scope>
    <source>
        <strain evidence="11">MPI-CAGE-CH-0230</strain>
    </source>
</reference>
<keyword evidence="12" id="KW-1185">Reference proteome</keyword>
<feature type="compositionally biased region" description="Polar residues" evidence="10">
    <location>
        <begin position="247"/>
        <end position="262"/>
    </location>
</feature>
<dbReference type="OrthoDB" id="2160599at2759"/>
<evidence type="ECO:0000256" key="4">
    <source>
        <dbReference type="ARBA" id="ARBA00023015"/>
    </source>
</evidence>
<proteinExistence type="inferred from homology"/>
<keyword evidence="4 9" id="KW-0805">Transcription regulation</keyword>
<dbReference type="AlphaFoldDB" id="A0A9P8Y8L3"/>
<dbReference type="GO" id="GO:0006357">
    <property type="term" value="P:regulation of transcription by RNA polymerase II"/>
    <property type="evidence" value="ECO:0007669"/>
    <property type="project" value="InterPro"/>
</dbReference>
<evidence type="ECO:0000256" key="1">
    <source>
        <dbReference type="ARBA" id="ARBA00004123"/>
    </source>
</evidence>
<organism evidence="11 12">
    <name type="scientific">Microdochium trichocladiopsis</name>
    <dbReference type="NCBI Taxonomy" id="1682393"/>
    <lineage>
        <taxon>Eukaryota</taxon>
        <taxon>Fungi</taxon>
        <taxon>Dikarya</taxon>
        <taxon>Ascomycota</taxon>
        <taxon>Pezizomycotina</taxon>
        <taxon>Sordariomycetes</taxon>
        <taxon>Xylariomycetidae</taxon>
        <taxon>Xylariales</taxon>
        <taxon>Microdochiaceae</taxon>
        <taxon>Microdochium</taxon>
    </lineage>
</organism>
<dbReference type="Proteomes" id="UP000756346">
    <property type="component" value="Unassembled WGS sequence"/>
</dbReference>
<dbReference type="Pfam" id="PF08633">
    <property type="entry name" value="Rox3"/>
    <property type="match status" value="1"/>
</dbReference>
<feature type="compositionally biased region" description="Polar residues" evidence="10">
    <location>
        <begin position="34"/>
        <end position="48"/>
    </location>
</feature>
<comment type="function">
    <text evidence="9">Component of the Mediator complex, a coactivator involved in the regulated transcription of nearly all RNA polymerase II-dependent genes. Mediator functions as a bridge to convey information from gene-specific regulatory proteins to the basal RNA polymerase II transcription machinery. Mediator is recruited to promoters by direct interactions with regulatory proteins and serves as a scaffold for the assembly of a functional preinitiation complex with RNA polymerase II and the general transcription factors.</text>
</comment>
<feature type="compositionally biased region" description="Low complexity" evidence="10">
    <location>
        <begin position="1"/>
        <end position="33"/>
    </location>
</feature>
<comment type="similarity">
    <text evidence="2 9">Belongs to the Mediator complex subunit 19 family.</text>
</comment>
<dbReference type="InterPro" id="IPR013942">
    <property type="entry name" value="Mediator_Med19_fun"/>
</dbReference>
<comment type="caution">
    <text evidence="11">The sequence shown here is derived from an EMBL/GenBank/DDBJ whole genome shotgun (WGS) entry which is preliminary data.</text>
</comment>
<feature type="region of interest" description="Disordered" evidence="10">
    <location>
        <begin position="1"/>
        <end position="50"/>
    </location>
</feature>
<evidence type="ECO:0000256" key="5">
    <source>
        <dbReference type="ARBA" id="ARBA00023159"/>
    </source>
</evidence>
<evidence type="ECO:0000313" key="12">
    <source>
        <dbReference type="Proteomes" id="UP000756346"/>
    </source>
</evidence>
<evidence type="ECO:0000256" key="6">
    <source>
        <dbReference type="ARBA" id="ARBA00023163"/>
    </source>
</evidence>
<dbReference type="GO" id="GO:0016592">
    <property type="term" value="C:mediator complex"/>
    <property type="evidence" value="ECO:0007669"/>
    <property type="project" value="InterPro"/>
</dbReference>
<evidence type="ECO:0000256" key="10">
    <source>
        <dbReference type="SAM" id="MobiDB-lite"/>
    </source>
</evidence>
<evidence type="ECO:0000256" key="2">
    <source>
        <dbReference type="ARBA" id="ARBA00009259"/>
    </source>
</evidence>
<gene>
    <name evidence="9" type="primary">MED19</name>
    <name evidence="11" type="ORF">B0I36DRAFT_105770</name>
</gene>
<dbReference type="GO" id="GO:0003712">
    <property type="term" value="F:transcription coregulator activity"/>
    <property type="evidence" value="ECO:0007669"/>
    <property type="project" value="InterPro"/>
</dbReference>
<dbReference type="EMBL" id="JAGTJQ010000004">
    <property type="protein sequence ID" value="KAH7033169.1"/>
    <property type="molecule type" value="Genomic_DNA"/>
</dbReference>
<evidence type="ECO:0000256" key="3">
    <source>
        <dbReference type="ARBA" id="ARBA00019615"/>
    </source>
</evidence>
<evidence type="ECO:0000256" key="9">
    <source>
        <dbReference type="RuleBase" id="RU364151"/>
    </source>
</evidence>
<protein>
    <recommendedName>
        <fullName evidence="3 9">Mediator of RNA polymerase II transcription subunit 19</fullName>
    </recommendedName>
    <alternativeName>
        <fullName evidence="8 9">Mediator complex subunit 19</fullName>
    </alternativeName>
</protein>
<sequence>MSFNPQTPQSPSQFSPSTADHSHSVNSSMASSMTTLPTPAHSINGTSASDHHDSAMLDDFTLKRKRTDHDAGLAGKKAYLEDPRNSGIKDLHLDVGEKYLLCRTPHSVAYPNMCDDLFEIFNLTGIAADYARVKPNGEKNALRKTYKGQMKQLGVNGHFDSTRKEVDDPAGFFAMINLPETEWHAFQVQGKEIEKGFSDIILQSALGKATLMAKGPIPKGVWDSAVLGDLAPSNVQKKPSAKAPTTPAMSAQPSAAKSSSMDAAQIERLRRNGKKRSYQDSSFEGYSESFQDDEGGYSTGGDDRSNLLKRRKKV</sequence>
<feature type="region of interest" description="Disordered" evidence="10">
    <location>
        <begin position="234"/>
        <end position="314"/>
    </location>
</feature>
<evidence type="ECO:0000256" key="8">
    <source>
        <dbReference type="ARBA" id="ARBA00032018"/>
    </source>
</evidence>
<keyword evidence="5 9" id="KW-0010">Activator</keyword>
<keyword evidence="6 9" id="KW-0804">Transcription</keyword>
<evidence type="ECO:0000313" key="11">
    <source>
        <dbReference type="EMBL" id="KAH7033169.1"/>
    </source>
</evidence>
<keyword evidence="7 9" id="KW-0539">Nucleus</keyword>
<comment type="subunit">
    <text evidence="9">Component of the Mediator complex.</text>
</comment>
<evidence type="ECO:0000256" key="7">
    <source>
        <dbReference type="ARBA" id="ARBA00023242"/>
    </source>
</evidence>
<comment type="subcellular location">
    <subcellularLocation>
        <location evidence="1 9">Nucleus</location>
    </subcellularLocation>
</comment>